<evidence type="ECO:0000313" key="1">
    <source>
        <dbReference type="EMBL" id="RSE22134.1"/>
    </source>
</evidence>
<gene>
    <name evidence="1" type="primary">gamL</name>
    <name evidence="1" type="ORF">EGT71_22105</name>
</gene>
<dbReference type="EMBL" id="RHXB01000020">
    <property type="protein sequence ID" value="RSE22134.1"/>
    <property type="molecule type" value="Genomic_DNA"/>
</dbReference>
<dbReference type="Proteomes" id="UP000275331">
    <property type="component" value="Unassembled WGS sequence"/>
</dbReference>
<protein>
    <submittedName>
        <fullName evidence="1">Host nuclease inhibitor GamL</fullName>
    </submittedName>
</protein>
<organism evidence="1 2">
    <name type="scientific">Atlantibacter subterraneus</name>
    <dbReference type="NCBI Taxonomy" id="255519"/>
    <lineage>
        <taxon>Bacteria</taxon>
        <taxon>Pseudomonadati</taxon>
        <taxon>Pseudomonadota</taxon>
        <taxon>Gammaproteobacteria</taxon>
        <taxon>Enterobacterales</taxon>
        <taxon>Enterobacteriaceae</taxon>
        <taxon>Atlantibacter</taxon>
    </lineage>
</organism>
<dbReference type="AlphaFoldDB" id="A0A427UNP1"/>
<proteinExistence type="predicted"/>
<dbReference type="InterPro" id="IPR049911">
    <property type="entry name" value="GamL-like"/>
</dbReference>
<reference evidence="1 2" key="1">
    <citation type="submission" date="2018-10" db="EMBL/GenBank/DDBJ databases">
        <title>Transmission dynamics of multidrug resistant bacteria on intensive care unit surfaces.</title>
        <authorList>
            <person name="D'Souza A.W."/>
            <person name="Potter R.F."/>
            <person name="Wallace M."/>
            <person name="Shupe A."/>
            <person name="Patel S."/>
            <person name="Sun S."/>
            <person name="Gul D."/>
            <person name="Kwon J.H."/>
            <person name="Andleeb S."/>
            <person name="Burnham C.-A.D."/>
            <person name="Dantas G."/>
        </authorList>
    </citation>
    <scope>NUCLEOTIDE SEQUENCE [LARGE SCALE GENOMIC DNA]</scope>
    <source>
        <strain evidence="1 2">AS_373</strain>
    </source>
</reference>
<sequence>MAMAYLTQDRIQHQQDSLYQASVARDAWIDKRANEILTEYPDEPFKLASRNLTKNVTMSFFGSKAKQAYEEFIHALAWAQAEKEWEDMCGWCSDSEVNP</sequence>
<dbReference type="NCBIfam" id="NF033500">
    <property type="entry name" value="phi80_GamL"/>
    <property type="match status" value="1"/>
</dbReference>
<name>A0A427UNP1_9ENTR</name>
<dbReference type="OrthoDB" id="6604987at2"/>
<evidence type="ECO:0000313" key="2">
    <source>
        <dbReference type="Proteomes" id="UP000275331"/>
    </source>
</evidence>
<accession>A0A427UNP1</accession>
<comment type="caution">
    <text evidence="1">The sequence shown here is derived from an EMBL/GenBank/DDBJ whole genome shotgun (WGS) entry which is preliminary data.</text>
</comment>